<evidence type="ECO:0000256" key="4">
    <source>
        <dbReference type="ARBA" id="ARBA00022692"/>
    </source>
</evidence>
<evidence type="ECO:0000256" key="6">
    <source>
        <dbReference type="ARBA" id="ARBA00023136"/>
    </source>
</evidence>
<gene>
    <name evidence="10" type="ORF">ACFONA_15830</name>
</gene>
<evidence type="ECO:0000256" key="1">
    <source>
        <dbReference type="ARBA" id="ARBA00004167"/>
    </source>
</evidence>
<protein>
    <submittedName>
        <fullName evidence="10">Tetratricopeptide repeat protein</fullName>
    </submittedName>
</protein>
<evidence type="ECO:0000259" key="9">
    <source>
        <dbReference type="Pfam" id="PF09976"/>
    </source>
</evidence>
<evidence type="ECO:0000256" key="3">
    <source>
        <dbReference type="ARBA" id="ARBA00022475"/>
    </source>
</evidence>
<dbReference type="EMBL" id="JBHRXP010000007">
    <property type="protein sequence ID" value="MFC3581640.1"/>
    <property type="molecule type" value="Genomic_DNA"/>
</dbReference>
<evidence type="ECO:0000256" key="7">
    <source>
        <dbReference type="ARBA" id="ARBA00023186"/>
    </source>
</evidence>
<reference evidence="11" key="1">
    <citation type="journal article" date="2019" name="Int. J. Syst. Evol. Microbiol.">
        <title>The Global Catalogue of Microorganisms (GCM) 10K type strain sequencing project: providing services to taxonomists for standard genome sequencing and annotation.</title>
        <authorList>
            <consortium name="The Broad Institute Genomics Platform"/>
            <consortium name="The Broad Institute Genome Sequencing Center for Infectious Disease"/>
            <person name="Wu L."/>
            <person name="Ma J."/>
        </authorList>
    </citation>
    <scope>NUCLEOTIDE SEQUENCE [LARGE SCALE GENOMIC DNA]</scope>
    <source>
        <strain evidence="11">KCTC 42739</strain>
    </source>
</reference>
<comment type="subcellular location">
    <subcellularLocation>
        <location evidence="2">Cell membrane</location>
    </subcellularLocation>
    <subcellularLocation>
        <location evidence="1">Membrane</location>
        <topology evidence="1">Single-pass membrane protein</topology>
    </subcellularLocation>
</comment>
<keyword evidence="6 8" id="KW-0472">Membrane</keyword>
<dbReference type="InterPro" id="IPR026039">
    <property type="entry name" value="YfgM"/>
</dbReference>
<name>A0ABV7T006_9SPHN</name>
<keyword evidence="11" id="KW-1185">Reference proteome</keyword>
<keyword evidence="5 8" id="KW-1133">Transmembrane helix</keyword>
<accession>A0ABV7T006</accession>
<keyword evidence="3" id="KW-1003">Cell membrane</keyword>
<evidence type="ECO:0000256" key="8">
    <source>
        <dbReference type="SAM" id="Phobius"/>
    </source>
</evidence>
<comment type="caution">
    <text evidence="10">The sequence shown here is derived from an EMBL/GenBank/DDBJ whole genome shotgun (WGS) entry which is preliminary data.</text>
</comment>
<evidence type="ECO:0000313" key="10">
    <source>
        <dbReference type="EMBL" id="MFC3581640.1"/>
    </source>
</evidence>
<dbReference type="InterPro" id="IPR018704">
    <property type="entry name" value="SecYEG/CpoB_TPR"/>
</dbReference>
<evidence type="ECO:0000256" key="2">
    <source>
        <dbReference type="ARBA" id="ARBA00004236"/>
    </source>
</evidence>
<sequence>MAVPPKTDEAFLREVDEELRRDQLTSVWTRYGRWIIVAIVLALALFAGFLYWRHHQTEQAGVEGEQLQAGFDQLAAKPTVVPKQLQTLADSKVDAYRVTARFLLADQLLLKNDLKGAAAKFAEVAADTSLDQPFRDLALIRQTSAEFDTLKPEVVVSRLSPLAVADNPWFGSAGEMVAAAYLRMNRKDQASKMFAGIARSDKVPETIRLRAVQMSGAMGVDAIDQTEEKKAP</sequence>
<evidence type="ECO:0000313" key="11">
    <source>
        <dbReference type="Proteomes" id="UP001595713"/>
    </source>
</evidence>
<proteinExistence type="predicted"/>
<keyword evidence="7" id="KW-0143">Chaperone</keyword>
<dbReference type="PANTHER" id="PTHR38035">
    <property type="entry name" value="UPF0070 PROTEIN YFGM"/>
    <property type="match status" value="1"/>
</dbReference>
<feature type="domain" description="Ancillary SecYEG translocon subunit/Cell division coordinator CpoB TPR" evidence="9">
    <location>
        <begin position="28"/>
        <end position="194"/>
    </location>
</feature>
<evidence type="ECO:0000256" key="5">
    <source>
        <dbReference type="ARBA" id="ARBA00022989"/>
    </source>
</evidence>
<organism evidence="10 11">
    <name type="scientific">Sphingomonas hylomeconis</name>
    <dbReference type="NCBI Taxonomy" id="1395958"/>
    <lineage>
        <taxon>Bacteria</taxon>
        <taxon>Pseudomonadati</taxon>
        <taxon>Pseudomonadota</taxon>
        <taxon>Alphaproteobacteria</taxon>
        <taxon>Sphingomonadales</taxon>
        <taxon>Sphingomonadaceae</taxon>
        <taxon>Sphingomonas</taxon>
    </lineage>
</organism>
<dbReference type="PANTHER" id="PTHR38035:SF1">
    <property type="entry name" value="ANCILLARY SECYEG TRANSLOCON SUBUNIT"/>
    <property type="match status" value="1"/>
</dbReference>
<feature type="transmembrane region" description="Helical" evidence="8">
    <location>
        <begin position="31"/>
        <end position="52"/>
    </location>
</feature>
<dbReference type="RefSeq" id="WP_261292513.1">
    <property type="nucleotide sequence ID" value="NZ_JANQBK010000001.1"/>
</dbReference>
<dbReference type="Proteomes" id="UP001595713">
    <property type="component" value="Unassembled WGS sequence"/>
</dbReference>
<dbReference type="Pfam" id="PF09976">
    <property type="entry name" value="TPR_21"/>
    <property type="match status" value="1"/>
</dbReference>
<keyword evidence="4 8" id="KW-0812">Transmembrane</keyword>